<dbReference type="PANTHER" id="PTHR43699">
    <property type="entry name" value="3-DEHYDROQUINATE DEHYDRATASE"/>
    <property type="match status" value="1"/>
</dbReference>
<dbReference type="RefSeq" id="WP_119721216.1">
    <property type="nucleotide sequence ID" value="NZ_AP011528.1"/>
</dbReference>
<evidence type="ECO:0000256" key="3">
    <source>
        <dbReference type="ARBA" id="ARBA00023270"/>
    </source>
</evidence>
<dbReference type="GO" id="GO:0046279">
    <property type="term" value="P:3,4-dihydroxybenzoate biosynthetic process"/>
    <property type="evidence" value="ECO:0007669"/>
    <property type="project" value="UniProtKB-ARBA"/>
</dbReference>
<dbReference type="Proteomes" id="UP000263689">
    <property type="component" value="Chromosome"/>
</dbReference>
<dbReference type="Gene3D" id="3.20.20.70">
    <property type="entry name" value="Aldolase class I"/>
    <property type="match status" value="1"/>
</dbReference>
<feature type="binding site" evidence="4">
    <location>
        <position position="200"/>
    </location>
    <ligand>
        <name>3-dehydroquinate</name>
        <dbReference type="ChEBI" id="CHEBI:32364"/>
    </ligand>
</feature>
<dbReference type="PROSITE" id="PS01028">
    <property type="entry name" value="DEHYDROQUINASE_I"/>
    <property type="match status" value="1"/>
</dbReference>
<comment type="pathway">
    <text evidence="4">Metabolic intermediate biosynthesis; chorismate biosynthesis; chorismate from D-erythrose 4-phosphate and phosphoenolpyruvate: step 3/7.</text>
</comment>
<dbReference type="KEGG" id="mmao:MMOS7_14990"/>
<comment type="subunit">
    <text evidence="4">Homodimer.</text>
</comment>
<feature type="binding site" evidence="4">
    <location>
        <position position="204"/>
    </location>
    <ligand>
        <name>3-dehydroquinate</name>
        <dbReference type="ChEBI" id="CHEBI:32364"/>
    </ligand>
</feature>
<dbReference type="HAMAP" id="MF_00214">
    <property type="entry name" value="AroD"/>
    <property type="match status" value="1"/>
</dbReference>
<dbReference type="GO" id="GO:0008652">
    <property type="term" value="P:amino acid biosynthetic process"/>
    <property type="evidence" value="ECO:0007669"/>
    <property type="project" value="UniProtKB-KW"/>
</dbReference>
<evidence type="ECO:0000256" key="1">
    <source>
        <dbReference type="ARBA" id="ARBA00001864"/>
    </source>
</evidence>
<keyword evidence="4" id="KW-0028">Amino-acid biosynthesis</keyword>
<dbReference type="GO" id="GO:0009423">
    <property type="term" value="P:chorismate biosynthetic process"/>
    <property type="evidence" value="ECO:0007669"/>
    <property type="project" value="UniProtKB-UniRule"/>
</dbReference>
<dbReference type="FunFam" id="3.20.20.70:FF:000047">
    <property type="entry name" value="3-dehydroquinate dehydratase"/>
    <property type="match status" value="1"/>
</dbReference>
<dbReference type="InterPro" id="IPR013785">
    <property type="entry name" value="Aldolase_TIM"/>
</dbReference>
<comment type="similarity">
    <text evidence="4">Belongs to the type-I 3-dehydroquinase family.</text>
</comment>
<dbReference type="Pfam" id="PF01487">
    <property type="entry name" value="DHquinase_I"/>
    <property type="match status" value="1"/>
</dbReference>
<feature type="binding site" evidence="4">
    <location>
        <position position="180"/>
    </location>
    <ligand>
        <name>3-dehydroquinate</name>
        <dbReference type="ChEBI" id="CHEBI:32364"/>
    </ligand>
</feature>
<feature type="active site" description="Proton donor/acceptor" evidence="4">
    <location>
        <position position="116"/>
    </location>
</feature>
<reference evidence="5 6" key="1">
    <citation type="submission" date="2009-06" db="EMBL/GenBank/DDBJ databases">
        <title>Molecular Evidence for Microbiologically Influenced Corrosion from genome of Methanogen.</title>
        <authorList>
            <person name="Ito N."/>
            <person name="Tsurumaru H."/>
            <person name="Shimizu A."/>
            <person name="Harada T."/>
            <person name="Hosoyama A."/>
            <person name="Horikawa H."/>
            <person name="Wakai S."/>
            <person name="Sasaki K."/>
            <person name="Nishijima K."/>
            <person name="Ataku H."/>
            <person name="Yamazaki J."/>
            <person name="Mise M."/>
            <person name="Yamazaki S."/>
            <person name="Tanikawa S."/>
            <person name="Harayama S."/>
            <person name="Fujita N."/>
        </authorList>
    </citation>
    <scope>NUCLEOTIDE SEQUENCE [LARGE SCALE GENOMIC DNA]</scope>
    <source>
        <strain evidence="6">OS7 ( NBRC 103642)</strain>
    </source>
</reference>
<dbReference type="CDD" id="cd00502">
    <property type="entry name" value="DHQase_I"/>
    <property type="match status" value="1"/>
</dbReference>
<dbReference type="PANTHER" id="PTHR43699:SF1">
    <property type="entry name" value="3-DEHYDROQUINATE DEHYDRATASE"/>
    <property type="match status" value="1"/>
</dbReference>
<keyword evidence="3 4" id="KW-0704">Schiff base</keyword>
<dbReference type="NCBIfam" id="TIGR01093">
    <property type="entry name" value="aroD"/>
    <property type="match status" value="1"/>
</dbReference>
<dbReference type="InterPro" id="IPR001381">
    <property type="entry name" value="DHquinase_I"/>
</dbReference>
<evidence type="ECO:0000313" key="6">
    <source>
        <dbReference type="Proteomes" id="UP000263689"/>
    </source>
</evidence>
<dbReference type="EMBL" id="AP011528">
    <property type="protein sequence ID" value="BAP63585.1"/>
    <property type="molecule type" value="Genomic_DNA"/>
</dbReference>
<dbReference type="GeneID" id="37875985"/>
<sequence>MICIPVIDEDVSDAINSAKEALKYGDIVEFRIDLLNDVNFEDIEEFSKIPSIITIRAEWEGGAWKKSNEERIELLKHAIKNNAKFIDIELKEEKNLELVKYRNEIGSTTKIIVSYHDFEKTPEIDELIDVVEKELKIGDIAKFATFAHSKEDNLKILNLMNKYSGKIIAIGMGESGKLTRVLGLNFGSILTFASMEGKASAPGQVDVKKLKEILELIE</sequence>
<dbReference type="GO" id="GO:0003855">
    <property type="term" value="F:3-dehydroquinate dehydratase activity"/>
    <property type="evidence" value="ECO:0007669"/>
    <property type="project" value="UniProtKB-UniRule"/>
</dbReference>
<evidence type="ECO:0000256" key="2">
    <source>
        <dbReference type="ARBA" id="ARBA00023239"/>
    </source>
</evidence>
<protein>
    <recommendedName>
        <fullName evidence="4">3-dehydroquinate dehydratase</fullName>
        <shortName evidence="4">3-dehydroquinase</shortName>
        <ecNumber evidence="4">4.2.1.10</ecNumber>
    </recommendedName>
    <alternativeName>
        <fullName evidence="4">Type I DHQase</fullName>
    </alternativeName>
    <alternativeName>
        <fullName evidence="4">Type I dehydroquinase</fullName>
        <shortName evidence="4">DHQ1</shortName>
    </alternativeName>
</protein>
<evidence type="ECO:0000313" key="5">
    <source>
        <dbReference type="EMBL" id="BAP63585.1"/>
    </source>
</evidence>
<organism evidence="5 6">
    <name type="scientific">Methanococcus maripaludis OS7</name>
    <dbReference type="NCBI Taxonomy" id="637915"/>
    <lineage>
        <taxon>Archaea</taxon>
        <taxon>Methanobacteriati</taxon>
        <taxon>Methanobacteriota</taxon>
        <taxon>Methanomada group</taxon>
        <taxon>Methanococci</taxon>
        <taxon>Methanococcales</taxon>
        <taxon>Methanococcaceae</taxon>
        <taxon>Methanococcus</taxon>
    </lineage>
</organism>
<proteinExistence type="inferred from homology"/>
<feature type="binding site" evidence="4">
    <location>
        <position position="56"/>
    </location>
    <ligand>
        <name>3-dehydroquinate</name>
        <dbReference type="ChEBI" id="CHEBI:32364"/>
    </ligand>
</feature>
<dbReference type="UniPathway" id="UPA00053">
    <property type="reaction ID" value="UER00086"/>
</dbReference>
<keyword evidence="4" id="KW-0057">Aromatic amino acid biosynthesis</keyword>
<dbReference type="AlphaFoldDB" id="A0A2Z5PLR3"/>
<dbReference type="InterPro" id="IPR050146">
    <property type="entry name" value="Type-I_3-dehydroquinase"/>
</dbReference>
<evidence type="ECO:0000256" key="4">
    <source>
        <dbReference type="HAMAP-Rule" id="MF_00214"/>
    </source>
</evidence>
<name>A0A2Z5PLR3_METMI</name>
<comment type="function">
    <text evidence="4">Involved in the third step of the chorismate pathway, which leads to the biosynthesis of aromatic amino acids. Catalyzes the cis-dehydration of 3-dehydroquinate (DHQ) and introduces the first double bond of the aromatic ring to yield 3-dehydroshikimate.</text>
</comment>
<dbReference type="GO" id="GO:0009073">
    <property type="term" value="P:aromatic amino acid family biosynthetic process"/>
    <property type="evidence" value="ECO:0007669"/>
    <property type="project" value="UniProtKB-KW"/>
</dbReference>
<dbReference type="SUPFAM" id="SSF51569">
    <property type="entry name" value="Aldolase"/>
    <property type="match status" value="1"/>
</dbReference>
<feature type="binding site" evidence="4">
    <location>
        <begin position="29"/>
        <end position="31"/>
    </location>
    <ligand>
        <name>3-dehydroquinate</name>
        <dbReference type="ChEBI" id="CHEBI:32364"/>
    </ligand>
</feature>
<dbReference type="InterPro" id="IPR018508">
    <property type="entry name" value="3-dehydroquinate_DH_AS"/>
</dbReference>
<keyword evidence="2 4" id="KW-0456">Lyase</keyword>
<accession>A0A2Z5PLR3</accession>
<dbReference type="EC" id="4.2.1.10" evidence="4"/>
<feature type="active site" description="Schiff-base intermediate with substrate" evidence="4">
    <location>
        <position position="142"/>
    </location>
</feature>
<gene>
    <name evidence="4 5" type="primary">aroD</name>
    <name evidence="5" type="ORF">MMOS7_14990</name>
</gene>
<comment type="caution">
    <text evidence="4">Lacks conserved residue(s) required for the propagation of feature annotation.</text>
</comment>
<comment type="catalytic activity">
    <reaction evidence="1 4">
        <text>3-dehydroquinate = 3-dehydroshikimate + H2O</text>
        <dbReference type="Rhea" id="RHEA:21096"/>
        <dbReference type="ChEBI" id="CHEBI:15377"/>
        <dbReference type="ChEBI" id="CHEBI:16630"/>
        <dbReference type="ChEBI" id="CHEBI:32364"/>
        <dbReference type="EC" id="4.2.1.10"/>
    </reaction>
</comment>